<dbReference type="Proteomes" id="UP000009131">
    <property type="component" value="Unassembled WGS sequence"/>
</dbReference>
<dbReference type="OrthoDB" id="5597211at2759"/>
<dbReference type="AlphaFoldDB" id="G7E536"/>
<dbReference type="InParanoid" id="G7E536"/>
<keyword evidence="3" id="KW-1185">Reference proteome</keyword>
<reference evidence="2 3" key="2">
    <citation type="journal article" date="2012" name="Open Biol.">
        <title>Characteristics of nucleosomes and linker DNA regions on the genome of the basidiomycete Mixia osmundae revealed by mono- and dinucleosome mapping.</title>
        <authorList>
            <person name="Nishida H."/>
            <person name="Kondo S."/>
            <person name="Matsumoto T."/>
            <person name="Suzuki Y."/>
            <person name="Yoshikawa H."/>
            <person name="Taylor T.D."/>
            <person name="Sugiyama J."/>
        </authorList>
    </citation>
    <scope>NUCLEOTIDE SEQUENCE [LARGE SCALE GENOMIC DNA]</scope>
    <source>
        <strain evidence="3">CBS 9802 / IAM 14324 / JCM 22182 / KY 12970</strain>
    </source>
</reference>
<gene>
    <name evidence="2" type="primary">Mo04626</name>
    <name evidence="2" type="ORF">E5Q_04626</name>
</gene>
<accession>G7E536</accession>
<protein>
    <submittedName>
        <fullName evidence="2">Uncharacterized protein</fullName>
    </submittedName>
</protein>
<organism evidence="2 3">
    <name type="scientific">Mixia osmundae (strain CBS 9802 / IAM 14324 / JCM 22182 / KY 12970)</name>
    <dbReference type="NCBI Taxonomy" id="764103"/>
    <lineage>
        <taxon>Eukaryota</taxon>
        <taxon>Fungi</taxon>
        <taxon>Dikarya</taxon>
        <taxon>Basidiomycota</taxon>
        <taxon>Pucciniomycotina</taxon>
        <taxon>Mixiomycetes</taxon>
        <taxon>Mixiales</taxon>
        <taxon>Mixiaceae</taxon>
        <taxon>Mixia</taxon>
    </lineage>
</organism>
<evidence type="ECO:0000313" key="2">
    <source>
        <dbReference type="EMBL" id="GAA97946.1"/>
    </source>
</evidence>
<evidence type="ECO:0000313" key="3">
    <source>
        <dbReference type="Proteomes" id="UP000009131"/>
    </source>
</evidence>
<proteinExistence type="predicted"/>
<dbReference type="RefSeq" id="XP_014566363.1">
    <property type="nucleotide sequence ID" value="XM_014710877.1"/>
</dbReference>
<sequence length="161" mass="17915">MRPLQRCLLGRRAYTSGCQSSRQRLERLVSFYHESSTFANDKDLSSKVDDAFLTTAYQKPEALVDLLSSDTANRQFQSESHEGRRRTAQLRSNRPITELLDGLDVESIKGTSALESDRLRKIFDALHGTSDGGKAGIDVVQERAAELRADGDALDAPTRKD</sequence>
<name>G7E536_MIXOS</name>
<feature type="region of interest" description="Disordered" evidence="1">
    <location>
        <begin position="73"/>
        <end position="92"/>
    </location>
</feature>
<comment type="caution">
    <text evidence="2">The sequence shown here is derived from an EMBL/GenBank/DDBJ whole genome shotgun (WGS) entry which is preliminary data.</text>
</comment>
<dbReference type="HOGENOM" id="CLU_1644131_0_0_1"/>
<dbReference type="EMBL" id="BABT02000146">
    <property type="protein sequence ID" value="GAA97946.1"/>
    <property type="molecule type" value="Genomic_DNA"/>
</dbReference>
<reference evidence="2 3" key="1">
    <citation type="journal article" date="2011" name="J. Gen. Appl. Microbiol.">
        <title>Draft genome sequencing of the enigmatic basidiomycete Mixia osmundae.</title>
        <authorList>
            <person name="Nishida H."/>
            <person name="Nagatsuka Y."/>
            <person name="Sugiyama J."/>
        </authorList>
    </citation>
    <scope>NUCLEOTIDE SEQUENCE [LARGE SCALE GENOMIC DNA]</scope>
    <source>
        <strain evidence="3">CBS 9802 / IAM 14324 / JCM 22182 / KY 12970</strain>
    </source>
</reference>
<evidence type="ECO:0000256" key="1">
    <source>
        <dbReference type="SAM" id="MobiDB-lite"/>
    </source>
</evidence>